<dbReference type="OMA" id="DIRHKFS"/>
<protein>
    <recommendedName>
        <fullName evidence="4">Transmembrane protein</fullName>
    </recommendedName>
</protein>
<evidence type="ECO:0000313" key="2">
    <source>
        <dbReference type="EMBL" id="KRW99601.1"/>
    </source>
</evidence>
<keyword evidence="1" id="KW-0812">Transmembrane</keyword>
<dbReference type="InParanoid" id="A0A0V0QBR5"/>
<evidence type="ECO:0008006" key="4">
    <source>
        <dbReference type="Google" id="ProtNLM"/>
    </source>
</evidence>
<comment type="caution">
    <text evidence="2">The sequence shown here is derived from an EMBL/GenBank/DDBJ whole genome shotgun (WGS) entry which is preliminary data.</text>
</comment>
<name>A0A0V0QBR5_PSEPJ</name>
<dbReference type="OrthoDB" id="311089at2759"/>
<keyword evidence="3" id="KW-1185">Reference proteome</keyword>
<feature type="transmembrane region" description="Helical" evidence="1">
    <location>
        <begin position="122"/>
        <end position="147"/>
    </location>
</feature>
<reference evidence="2 3" key="1">
    <citation type="journal article" date="2015" name="Sci. Rep.">
        <title>Genome of the facultative scuticociliatosis pathogen Pseudocohnilembus persalinus provides insight into its virulence through horizontal gene transfer.</title>
        <authorList>
            <person name="Xiong J."/>
            <person name="Wang G."/>
            <person name="Cheng J."/>
            <person name="Tian M."/>
            <person name="Pan X."/>
            <person name="Warren A."/>
            <person name="Jiang C."/>
            <person name="Yuan D."/>
            <person name="Miao W."/>
        </authorList>
    </citation>
    <scope>NUCLEOTIDE SEQUENCE [LARGE SCALE GENOMIC DNA]</scope>
    <source>
        <strain evidence="2">36N120E</strain>
    </source>
</reference>
<sequence length="252" mass="29803">MITRNIIQKSLINKQIAKFAGGDIRHKFSNEITDEELKQQDKFLVQYPEEQERHTTLYSFFSAIPFFQTSTWQNFFSKSFETSTVEQRNDFFRPPKVHENSVFVYQSKQLSNTVRKARSQEIIMFGAGLVCLTSPVFYVAFLVPAYYLWGNAYFYELSRRLVTRMDLLPHLEMISVQRVGAGGMLYNKLYRIQDLEYVTFQQVEDQENYFWALCKHVLDKHLIFKCKSTGEYLLFDQQGHWDHQGLNHALLN</sequence>
<dbReference type="EMBL" id="LDAU01000205">
    <property type="protein sequence ID" value="KRW99601.1"/>
    <property type="molecule type" value="Genomic_DNA"/>
</dbReference>
<keyword evidence="1" id="KW-0472">Membrane</keyword>
<accession>A0A0V0QBR5</accession>
<gene>
    <name evidence="2" type="ORF">PPERSA_03402</name>
</gene>
<organism evidence="2 3">
    <name type="scientific">Pseudocohnilembus persalinus</name>
    <name type="common">Ciliate</name>
    <dbReference type="NCBI Taxonomy" id="266149"/>
    <lineage>
        <taxon>Eukaryota</taxon>
        <taxon>Sar</taxon>
        <taxon>Alveolata</taxon>
        <taxon>Ciliophora</taxon>
        <taxon>Intramacronucleata</taxon>
        <taxon>Oligohymenophorea</taxon>
        <taxon>Scuticociliatia</taxon>
        <taxon>Philasterida</taxon>
        <taxon>Pseudocohnilembidae</taxon>
        <taxon>Pseudocohnilembus</taxon>
    </lineage>
</organism>
<proteinExistence type="predicted"/>
<dbReference type="AlphaFoldDB" id="A0A0V0QBR5"/>
<dbReference type="Proteomes" id="UP000054937">
    <property type="component" value="Unassembled WGS sequence"/>
</dbReference>
<keyword evidence="1" id="KW-1133">Transmembrane helix</keyword>
<evidence type="ECO:0000313" key="3">
    <source>
        <dbReference type="Proteomes" id="UP000054937"/>
    </source>
</evidence>
<evidence type="ECO:0000256" key="1">
    <source>
        <dbReference type="SAM" id="Phobius"/>
    </source>
</evidence>